<gene>
    <name evidence="1" type="ORF">H4Rhizo43436_000001</name>
</gene>
<proteinExistence type="predicted"/>
<dbReference type="EMBL" id="MN035939">
    <property type="protein sequence ID" value="QDH90995.1"/>
    <property type="molecule type" value="Genomic_RNA"/>
</dbReference>
<protein>
    <submittedName>
        <fullName evidence="1">Uncharacterized protein</fullName>
    </submittedName>
</protein>
<reference evidence="1" key="1">
    <citation type="submission" date="2019-05" db="EMBL/GenBank/DDBJ databases">
        <title>Metatranscriptomic reconstruction reveals RNA viruses with the potential to shape carbon cycling in soil.</title>
        <authorList>
            <person name="Starr E.P."/>
            <person name="Nuccio E."/>
            <person name="Pett-Ridge J."/>
            <person name="Banfield J.F."/>
            <person name="Firestone M.K."/>
        </authorList>
    </citation>
    <scope>NUCLEOTIDE SEQUENCE</scope>
    <source>
        <strain evidence="1">H4_Rhizo_43_scaffold_436</strain>
    </source>
</reference>
<sequence length="83" mass="9624">MTFDGSPLTLVLGKLLSEYDLGSIYGAWFEFRHLKVSWLEFVVPGTADHMTTHCFHVEIQDILDILLPLLRTEEQQQTAFRKE</sequence>
<organism evidence="1">
    <name type="scientific">Leviviridae sp</name>
    <dbReference type="NCBI Taxonomy" id="2027243"/>
    <lineage>
        <taxon>Viruses</taxon>
        <taxon>Riboviria</taxon>
        <taxon>Orthornavirae</taxon>
        <taxon>Lenarviricota</taxon>
        <taxon>Leviviricetes</taxon>
        <taxon>Norzivirales</taxon>
        <taxon>Fiersviridae</taxon>
    </lineage>
</organism>
<accession>A0A514DBK0</accession>
<name>A0A514DBK0_9VIRU</name>
<evidence type="ECO:0000313" key="1">
    <source>
        <dbReference type="EMBL" id="QDH90995.1"/>
    </source>
</evidence>